<dbReference type="Proteomes" id="UP000095282">
    <property type="component" value="Unplaced"/>
</dbReference>
<organism evidence="1 2">
    <name type="scientific">Caenorhabditis tropicalis</name>
    <dbReference type="NCBI Taxonomy" id="1561998"/>
    <lineage>
        <taxon>Eukaryota</taxon>
        <taxon>Metazoa</taxon>
        <taxon>Ecdysozoa</taxon>
        <taxon>Nematoda</taxon>
        <taxon>Chromadorea</taxon>
        <taxon>Rhabditida</taxon>
        <taxon>Rhabditina</taxon>
        <taxon>Rhabditomorpha</taxon>
        <taxon>Rhabditoidea</taxon>
        <taxon>Rhabditidae</taxon>
        <taxon>Peloderinae</taxon>
        <taxon>Caenorhabditis</taxon>
    </lineage>
</organism>
<evidence type="ECO:0000313" key="2">
    <source>
        <dbReference type="WBParaSite" id="Csp11.Scaffold630.g20187.t1"/>
    </source>
</evidence>
<protein>
    <submittedName>
        <fullName evidence="2">FBA_2 domain-containing protein</fullName>
    </submittedName>
</protein>
<dbReference type="eggNOG" id="ENOG502TK0P">
    <property type="taxonomic scope" value="Eukaryota"/>
</dbReference>
<dbReference type="WBParaSite" id="Csp11.Scaffold630.g20187.t1">
    <property type="protein sequence ID" value="Csp11.Scaffold630.g20187.t1"/>
    <property type="gene ID" value="Csp11.Scaffold630.g20187"/>
</dbReference>
<keyword evidence="1" id="KW-1185">Reference proteome</keyword>
<dbReference type="PANTHER" id="PTHR21503">
    <property type="entry name" value="F-BOX-CONTAINING HYPOTHETICAL PROTEIN C.ELEGANS"/>
    <property type="match status" value="1"/>
</dbReference>
<accession>A0A1I7UX14</accession>
<dbReference type="PANTHER" id="PTHR21503:SF8">
    <property type="entry name" value="F-BOX ASSOCIATED DOMAIN-CONTAINING PROTEIN-RELATED"/>
    <property type="match status" value="1"/>
</dbReference>
<sequence>MIVGTPKPDSKLYEVGELIIWHSRQTATLCLQNFKGHYLRMRNTECHNTDLIEFLKKWISGEDHLNIEAVFLTSTIEMEFNPENIMVEFKTMRWDKKRRPREYVYKKGNSNVWETPTDCADFLDVERKTDGKLASFYVTHKSFTFLVWT</sequence>
<name>A0A1I7UX14_9PELO</name>
<proteinExistence type="predicted"/>
<evidence type="ECO:0000313" key="1">
    <source>
        <dbReference type="Proteomes" id="UP000095282"/>
    </source>
</evidence>
<reference evidence="2" key="1">
    <citation type="submission" date="2016-11" db="UniProtKB">
        <authorList>
            <consortium name="WormBaseParasite"/>
        </authorList>
    </citation>
    <scope>IDENTIFICATION</scope>
</reference>
<dbReference type="AlphaFoldDB" id="A0A1I7UX14"/>